<evidence type="ECO:0000313" key="3">
    <source>
        <dbReference type="EMBL" id="MCR2747852.1"/>
    </source>
</evidence>
<dbReference type="RefSeq" id="WP_257513064.1">
    <property type="nucleotide sequence ID" value="NZ_JANKHG010000027.1"/>
</dbReference>
<accession>A0ABT1XKM4</accession>
<feature type="domain" description="Neutral/alkaline non-lysosomal ceramidase N-terminal" evidence="2">
    <location>
        <begin position="116"/>
        <end position="320"/>
    </location>
</feature>
<comment type="caution">
    <text evidence="3">The sequence shown here is derived from an EMBL/GenBank/DDBJ whole genome shotgun (WGS) entry which is preliminary data.</text>
</comment>
<keyword evidence="4" id="KW-1185">Reference proteome</keyword>
<dbReference type="PROSITE" id="PS51257">
    <property type="entry name" value="PROKAR_LIPOPROTEIN"/>
    <property type="match status" value="1"/>
</dbReference>
<sequence>MKTVQWNALLACLLLSACLGSGNDVVNGSRTDVSEEDPLIIVDPPPGNPSVLDTSEFRAASAKRNIDPTPAQIQGVLTSDIPVVGKLQQFNLGGYGGFAFNGPEDIVNFDIGGPPANGIGDGTFVRVFVLEEQAESANRLVFVTIDAIGAGNVIQNKLKAAVAQAANVPPNNVLFAQTHSHSGADLQGLWGGVPASWLNCEQADSAQACDPVLQGGLYQLAAQAAAEAVANLQPAYVDYAQTVLEGEARLNNFRRCDPDDSRMPDPTLTVLQARSAEGDVLGSVLNYSAHPTVLGASNRLVHTDWVGGALRTLEQNFNSTVLFYNGAIADSSPRAPAAEDPYERANAMGVAVAQASMNALGQRKKVEGGMLVNHATAFLPVTNPLFVGAGGLRSFNGYYNFTPLGEELAANIPGFENFPQVALYAETPVSRIQLGQGDGKVLELVTIPGEGSKGMADTIRARSDSPMMLLGLTHNSLGYILTEDEFGNGLFECQSFYEETVSLGPLTTPALNLQAYDPLFD</sequence>
<reference evidence="3" key="1">
    <citation type="submission" date="2022-07" db="EMBL/GenBank/DDBJ databases">
        <authorList>
            <person name="Xamxidin M."/>
        </authorList>
    </citation>
    <scope>NUCLEOTIDE SEQUENCE</scope>
    <source>
        <strain evidence="3">YS8-69</strain>
    </source>
</reference>
<evidence type="ECO:0000259" key="2">
    <source>
        <dbReference type="Pfam" id="PF04734"/>
    </source>
</evidence>
<evidence type="ECO:0000256" key="1">
    <source>
        <dbReference type="SAM" id="SignalP"/>
    </source>
</evidence>
<dbReference type="InterPro" id="IPR031329">
    <property type="entry name" value="NEUT/ALK_ceramidase_N"/>
</dbReference>
<dbReference type="Pfam" id="PF04734">
    <property type="entry name" value="Ceramidase_alk"/>
    <property type="match status" value="1"/>
</dbReference>
<proteinExistence type="predicted"/>
<gene>
    <name evidence="3" type="ORF">NSP04_14470</name>
</gene>
<protein>
    <submittedName>
        <fullName evidence="3">Neutral/alkaline non-lysosomal ceramidase N-terminal domain-containing protein</fullName>
    </submittedName>
</protein>
<dbReference type="EMBL" id="JANKHG010000027">
    <property type="protein sequence ID" value="MCR2747852.1"/>
    <property type="molecule type" value="Genomic_DNA"/>
</dbReference>
<feature type="chain" id="PRO_5046939806" evidence="1">
    <location>
        <begin position="23"/>
        <end position="521"/>
    </location>
</feature>
<organism evidence="3 4">
    <name type="scientific">Limnobacter parvus</name>
    <dbReference type="NCBI Taxonomy" id="2939690"/>
    <lineage>
        <taxon>Bacteria</taxon>
        <taxon>Pseudomonadati</taxon>
        <taxon>Pseudomonadota</taxon>
        <taxon>Betaproteobacteria</taxon>
        <taxon>Burkholderiales</taxon>
        <taxon>Burkholderiaceae</taxon>
        <taxon>Limnobacter</taxon>
    </lineage>
</organism>
<name>A0ABT1XKM4_9BURK</name>
<feature type="signal peptide" evidence="1">
    <location>
        <begin position="1"/>
        <end position="22"/>
    </location>
</feature>
<evidence type="ECO:0000313" key="4">
    <source>
        <dbReference type="Proteomes" id="UP001165267"/>
    </source>
</evidence>
<keyword evidence="1" id="KW-0732">Signal</keyword>
<dbReference type="Proteomes" id="UP001165267">
    <property type="component" value="Unassembled WGS sequence"/>
</dbReference>